<dbReference type="RefSeq" id="WP_185763372.1">
    <property type="nucleotide sequence ID" value="NZ_RIBP01000001.1"/>
</dbReference>
<dbReference type="Proteomes" id="UP000319837">
    <property type="component" value="Unassembled WGS sequence"/>
</dbReference>
<dbReference type="EMBL" id="RIBP01000001">
    <property type="protein sequence ID" value="TRZ39953.1"/>
    <property type="molecule type" value="Genomic_DNA"/>
</dbReference>
<dbReference type="AlphaFoldDB" id="A0A553SSH2"/>
<evidence type="ECO:0000313" key="2">
    <source>
        <dbReference type="Proteomes" id="UP000319837"/>
    </source>
</evidence>
<sequence length="269" mass="31407">MEKEEMGKSEEKEYYERFTNKTKFLKNDYYTLKRGEGYTSPPSTMPAHELKLLRAYMEGVNLKHIGQSLPHYKKSIMLLSFLKGRRNQQTKVHAHVCGEVNELLGRVSVVGRDFVALTTVTERFWIPYSVIESASVPYGISDMPNNHQQVVYDDTLRKKLLNDFSSTILKNDVLKRQFYEEALHVHLQAWTKTKITVFASGKDYKGKLINVSSGKMTLKERKELSVIDMKDIHLLKRSTPFQMFPTFVQWLKESFHSIWPKRKKNGKHN</sequence>
<proteinExistence type="predicted"/>
<reference evidence="2" key="1">
    <citation type="submission" date="2018-10" db="EMBL/GenBank/DDBJ databases">
        <title>FDA dAtabase for Regulatory Grade micrObial Sequences (FDA-ARGOS): Supporting development and validation of Infectious Disease Dx tests.</title>
        <authorList>
            <person name="Minogue T."/>
            <person name="Wolcott M."/>
            <person name="Wasieloski L."/>
            <person name="Aguilar W."/>
            <person name="Moore D."/>
            <person name="Tallon L."/>
            <person name="Sadzewicz L."/>
            <person name="Sengamalay N."/>
            <person name="Ott S."/>
            <person name="Godinez A."/>
            <person name="Nagaraj S."/>
            <person name="Vavikolanu K."/>
            <person name="Vyas G."/>
            <person name="Nadendla S."/>
            <person name="George J."/>
            <person name="Sichtig H."/>
        </authorList>
    </citation>
    <scope>NUCLEOTIDE SEQUENCE [LARGE SCALE GENOMIC DNA]</scope>
    <source>
        <strain evidence="2">FDAARGOS_343</strain>
    </source>
</reference>
<accession>A0A553SSH2</accession>
<comment type="caution">
    <text evidence="1">The sequence shown here is derived from an EMBL/GenBank/DDBJ whole genome shotgun (WGS) entry which is preliminary data.</text>
</comment>
<name>A0A553SSH2_NIACI</name>
<organism evidence="1 2">
    <name type="scientific">Niallia circulans</name>
    <name type="common">Bacillus circulans</name>
    <dbReference type="NCBI Taxonomy" id="1397"/>
    <lineage>
        <taxon>Bacteria</taxon>
        <taxon>Bacillati</taxon>
        <taxon>Bacillota</taxon>
        <taxon>Bacilli</taxon>
        <taxon>Bacillales</taxon>
        <taxon>Bacillaceae</taxon>
        <taxon>Niallia</taxon>
    </lineage>
</organism>
<evidence type="ECO:0000313" key="1">
    <source>
        <dbReference type="EMBL" id="TRZ39953.1"/>
    </source>
</evidence>
<gene>
    <name evidence="1" type="ORF">CEQ21_03145</name>
</gene>
<protein>
    <submittedName>
        <fullName evidence="1">Uncharacterized protein</fullName>
    </submittedName>
</protein>